<evidence type="ECO:0000313" key="5">
    <source>
        <dbReference type="Proteomes" id="UP000494165"/>
    </source>
</evidence>
<reference evidence="4 5" key="1">
    <citation type="submission" date="2020-04" db="EMBL/GenBank/DDBJ databases">
        <authorList>
            <person name="Alioto T."/>
            <person name="Alioto T."/>
            <person name="Gomez Garrido J."/>
        </authorList>
    </citation>
    <scope>NUCLEOTIDE SEQUENCE [LARGE SCALE GENOMIC DNA]</scope>
</reference>
<comment type="caution">
    <text evidence="4">The sequence shown here is derived from an EMBL/GenBank/DDBJ whole genome shotgun (WGS) entry which is preliminary data.</text>
</comment>
<feature type="region of interest" description="Disordered" evidence="1">
    <location>
        <begin position="116"/>
        <end position="234"/>
    </location>
</feature>
<protein>
    <recommendedName>
        <fullName evidence="6">Transmembrane protein</fullName>
    </recommendedName>
</protein>
<feature type="transmembrane region" description="Helical" evidence="2">
    <location>
        <begin position="70"/>
        <end position="94"/>
    </location>
</feature>
<dbReference type="AlphaFoldDB" id="A0A8S1BR34"/>
<evidence type="ECO:0000256" key="3">
    <source>
        <dbReference type="SAM" id="SignalP"/>
    </source>
</evidence>
<keyword evidence="2" id="KW-0472">Membrane</keyword>
<accession>A0A8S1BR34</accession>
<feature type="compositionally biased region" description="Low complexity" evidence="1">
    <location>
        <begin position="223"/>
        <end position="234"/>
    </location>
</feature>
<keyword evidence="2" id="KW-0812">Transmembrane</keyword>
<dbReference type="EMBL" id="CADEPI010000007">
    <property type="protein sequence ID" value="CAB3361936.1"/>
    <property type="molecule type" value="Genomic_DNA"/>
</dbReference>
<dbReference type="Proteomes" id="UP000494165">
    <property type="component" value="Unassembled WGS sequence"/>
</dbReference>
<name>A0A8S1BR34_9INSE</name>
<proteinExistence type="predicted"/>
<sequence>MSPLDRRLLFSCLVVGIFAIIFLQGAEAKSRRSIDGPQWFDHSKYKNRFSTTGGYDGGSHSGSEKMPWSWWRFVLVLLFVFGILFLAFMVYFYCCYSHSPEEDDHAARVANFLKNQEEQSKSDLPTTVHPPVTNRSPDNEPPSATTMTPPQHPGWGTSDVPSFAPPDFATATAPLLPPGVQPQDSSTNPPPGAPTLSSSTTHTAPPQIGFTIPPQDPANARGSSSPALLSVSSL</sequence>
<feature type="compositionally biased region" description="Low complexity" evidence="1">
    <location>
        <begin position="161"/>
        <end position="174"/>
    </location>
</feature>
<evidence type="ECO:0000313" key="4">
    <source>
        <dbReference type="EMBL" id="CAB3361936.1"/>
    </source>
</evidence>
<evidence type="ECO:0000256" key="2">
    <source>
        <dbReference type="SAM" id="Phobius"/>
    </source>
</evidence>
<evidence type="ECO:0008006" key="6">
    <source>
        <dbReference type="Google" id="ProtNLM"/>
    </source>
</evidence>
<keyword evidence="2" id="KW-1133">Transmembrane helix</keyword>
<gene>
    <name evidence="4" type="ORF">CLODIP_2_CD01791</name>
</gene>
<organism evidence="4 5">
    <name type="scientific">Cloeon dipterum</name>
    <dbReference type="NCBI Taxonomy" id="197152"/>
    <lineage>
        <taxon>Eukaryota</taxon>
        <taxon>Metazoa</taxon>
        <taxon>Ecdysozoa</taxon>
        <taxon>Arthropoda</taxon>
        <taxon>Hexapoda</taxon>
        <taxon>Insecta</taxon>
        <taxon>Pterygota</taxon>
        <taxon>Palaeoptera</taxon>
        <taxon>Ephemeroptera</taxon>
        <taxon>Pisciforma</taxon>
        <taxon>Baetidae</taxon>
        <taxon>Cloeon</taxon>
    </lineage>
</organism>
<feature type="compositionally biased region" description="Polar residues" evidence="1">
    <location>
        <begin position="195"/>
        <end position="204"/>
    </location>
</feature>
<feature type="chain" id="PRO_5035778712" description="Transmembrane protein" evidence="3">
    <location>
        <begin position="29"/>
        <end position="234"/>
    </location>
</feature>
<evidence type="ECO:0000256" key="1">
    <source>
        <dbReference type="SAM" id="MobiDB-lite"/>
    </source>
</evidence>
<keyword evidence="5" id="KW-1185">Reference proteome</keyword>
<feature type="signal peptide" evidence="3">
    <location>
        <begin position="1"/>
        <end position="28"/>
    </location>
</feature>
<keyword evidence="3" id="KW-0732">Signal</keyword>